<dbReference type="InterPro" id="IPR014308">
    <property type="entry name" value="Xanthine_DH_XdhC"/>
</dbReference>
<evidence type="ECO:0000256" key="1">
    <source>
        <dbReference type="SAM" id="MobiDB-lite"/>
    </source>
</evidence>
<evidence type="ECO:0000259" key="3">
    <source>
        <dbReference type="Pfam" id="PF13478"/>
    </source>
</evidence>
<evidence type="ECO:0000313" key="4">
    <source>
        <dbReference type="EMBL" id="NLP62344.1"/>
    </source>
</evidence>
<keyword evidence="5" id="KW-1185">Reference proteome</keyword>
<reference evidence="4" key="2">
    <citation type="submission" date="2020-04" db="EMBL/GenBank/DDBJ databases">
        <authorList>
            <person name="Alexandrino P."/>
            <person name="Mendonca T."/>
            <person name="Guaman L."/>
            <person name="Cherix J."/>
            <person name="Lozano-Sakalauskas G."/>
            <person name="Fujita A."/>
            <person name="Filho E.R."/>
            <person name="Long P."/>
            <person name="Padilla G."/>
            <person name="Taciro M.K."/>
            <person name="Gomez J.G."/>
            <person name="Silva L.F."/>
            <person name="Torres M."/>
        </authorList>
    </citation>
    <scope>NUCLEOTIDE SEQUENCE</scope>
    <source>
        <strain evidence="4">LMG 19450</strain>
    </source>
</reference>
<accession>A0A8T6ZDQ2</accession>
<dbReference type="NCBIfam" id="TIGR02964">
    <property type="entry name" value="xanthine_xdhC"/>
    <property type="match status" value="1"/>
</dbReference>
<dbReference type="PANTHER" id="PTHR30388">
    <property type="entry name" value="ALDEHYDE OXIDOREDUCTASE MOLYBDENUM COFACTOR ASSEMBLY PROTEIN"/>
    <property type="match status" value="1"/>
</dbReference>
<dbReference type="RefSeq" id="WP_084225093.1">
    <property type="nucleotide sequence ID" value="NZ_CADFGF010000003.1"/>
</dbReference>
<feature type="domain" description="XdhC- CoxI" evidence="2">
    <location>
        <begin position="12"/>
        <end position="70"/>
    </location>
</feature>
<dbReference type="InterPro" id="IPR003777">
    <property type="entry name" value="XdhC_CoxI"/>
</dbReference>
<dbReference type="Pfam" id="PF13478">
    <property type="entry name" value="XdhC_C"/>
    <property type="match status" value="1"/>
</dbReference>
<dbReference type="EMBL" id="JTDB02000003">
    <property type="protein sequence ID" value="NLP62344.1"/>
    <property type="molecule type" value="Genomic_DNA"/>
</dbReference>
<dbReference type="AlphaFoldDB" id="A0A8T6ZDQ2"/>
<feature type="domain" description="XdhC Rossmann" evidence="3">
    <location>
        <begin position="195"/>
        <end position="343"/>
    </location>
</feature>
<dbReference type="PANTHER" id="PTHR30388:SF6">
    <property type="entry name" value="XANTHINE DEHYDROGENASE SUBUNIT A-RELATED"/>
    <property type="match status" value="1"/>
</dbReference>
<dbReference type="Gene3D" id="3.40.50.720">
    <property type="entry name" value="NAD(P)-binding Rossmann-like Domain"/>
    <property type="match status" value="1"/>
</dbReference>
<dbReference type="Pfam" id="PF02625">
    <property type="entry name" value="XdhC_CoxI"/>
    <property type="match status" value="1"/>
</dbReference>
<dbReference type="InterPro" id="IPR052698">
    <property type="entry name" value="MoCofactor_Util/Proc"/>
</dbReference>
<evidence type="ECO:0000259" key="2">
    <source>
        <dbReference type="Pfam" id="PF02625"/>
    </source>
</evidence>
<feature type="region of interest" description="Disordered" evidence="1">
    <location>
        <begin position="364"/>
        <end position="383"/>
    </location>
</feature>
<name>A0A8T6ZDQ2_9BURK</name>
<protein>
    <submittedName>
        <fullName evidence="4">Xanthine dehydrogenase accessory protein XdhC</fullName>
    </submittedName>
</protein>
<dbReference type="InterPro" id="IPR027051">
    <property type="entry name" value="XdhC_Rossmann_dom"/>
</dbReference>
<proteinExistence type="predicted"/>
<reference evidence="4" key="1">
    <citation type="journal article" date="2015" name="Genome Announc.">
        <title>Draft Genome Sequence of the Polyhydroxyalkanoate-Producing Bacterium Burkholderia sacchari LMG 19450 Isolated from Brazilian Sugarcane Plantation Soil.</title>
        <authorList>
            <person name="Alexandrino P.M."/>
            <person name="Mendonca T.T."/>
            <person name="Guaman Bautista L.P."/>
            <person name="Cherix J."/>
            <person name="Lozano-Sakalauskas G.C."/>
            <person name="Fujita A."/>
            <person name="Ramos Filho E."/>
            <person name="Long P."/>
            <person name="Padilla G."/>
            <person name="Taciro M.K."/>
            <person name="Gomez J.G."/>
            <person name="Silva L.F."/>
        </authorList>
    </citation>
    <scope>NUCLEOTIDE SEQUENCE</scope>
    <source>
        <strain evidence="4">LMG 19450</strain>
    </source>
</reference>
<sequence length="383" mass="40095">MQAWVTDLQHLLAHGDAAVLVTVARAEGSVPREAGTKMIVTREAARHTIGGGHLEWKAIETARQVLRDGMRTPHARRLERFALGPSLGQCCGGAVVLAFERLDVSDLGWLATLARRLAAGASTVRSVSFRSSRNGAPSGAEAGVTDAAAADTVLLSEPEPGVESPDCLLWDTGTPDHDDGTMLLTETIAPNERPVVLFGAGHVGAALVRVLGTLPCRVRWVDERDAAFPSPEAFAALNAPNVTIDANDAPDEAIDAAPPGTSFIVMTHDHSRDLDLAERILRRGDFLFFGMIGSHTKRKQFEHRLAARGIDPLQIARMRCPLGVDGIVDKSPEVIAISAAAQLLQAIEAAAAGIGAPGHAAVGTNAPGTSNTGTSATGTVHSA</sequence>
<organism evidence="4 5">
    <name type="scientific">Paraburkholderia sacchari</name>
    <dbReference type="NCBI Taxonomy" id="159450"/>
    <lineage>
        <taxon>Bacteria</taxon>
        <taxon>Pseudomonadati</taxon>
        <taxon>Pseudomonadota</taxon>
        <taxon>Betaproteobacteria</taxon>
        <taxon>Burkholderiales</taxon>
        <taxon>Burkholderiaceae</taxon>
        <taxon>Paraburkholderia</taxon>
    </lineage>
</organism>
<gene>
    <name evidence="4" type="primary">xdhC</name>
    <name evidence="4" type="ORF">NH14_014410</name>
</gene>
<evidence type="ECO:0000313" key="5">
    <source>
        <dbReference type="Proteomes" id="UP000030460"/>
    </source>
</evidence>
<dbReference type="Proteomes" id="UP000030460">
    <property type="component" value="Unassembled WGS sequence"/>
</dbReference>
<dbReference type="OrthoDB" id="61481at2"/>
<comment type="caution">
    <text evidence="4">The sequence shown here is derived from an EMBL/GenBank/DDBJ whole genome shotgun (WGS) entry which is preliminary data.</text>
</comment>